<dbReference type="RefSeq" id="WP_013485174.1">
    <property type="nucleotide sequence ID" value="NC_014828.1"/>
</dbReference>
<organism evidence="2 3">
    <name type="scientific">Ethanoligenens harbinense (strain DSM 18485 / JCM 12961 / CGMCC 1.5033 / YUAN-3)</name>
    <dbReference type="NCBI Taxonomy" id="663278"/>
    <lineage>
        <taxon>Bacteria</taxon>
        <taxon>Bacillati</taxon>
        <taxon>Bacillota</taxon>
        <taxon>Clostridia</taxon>
        <taxon>Eubacteriales</taxon>
        <taxon>Oscillospiraceae</taxon>
        <taxon>Ethanoligenens</taxon>
    </lineage>
</organism>
<dbReference type="SUPFAM" id="SSF56300">
    <property type="entry name" value="Metallo-dependent phosphatases"/>
    <property type="match status" value="1"/>
</dbReference>
<dbReference type="InterPro" id="IPR004843">
    <property type="entry name" value="Calcineurin-like_PHP"/>
</dbReference>
<proteinExistence type="predicted"/>
<reference evidence="2 3" key="1">
    <citation type="submission" date="2010-12" db="EMBL/GenBank/DDBJ databases">
        <title>Complete sequence of Ethanoligenens harbinense YUAN-3.</title>
        <authorList>
            <person name="Lucas S."/>
            <person name="Copeland A."/>
            <person name="Lapidus A."/>
            <person name="Cheng J.-F."/>
            <person name="Bruce D."/>
            <person name="Goodwin L."/>
            <person name="Pitluck S."/>
            <person name="Chertkov O."/>
            <person name="Misra M."/>
            <person name="Detter J.C."/>
            <person name="Han C."/>
            <person name="Tapia R."/>
            <person name="Land M."/>
            <person name="Hauser L."/>
            <person name="Jeffries C."/>
            <person name="Kyrpides N."/>
            <person name="Ivanova N."/>
            <person name="Mikhailova N."/>
            <person name="Wang A."/>
            <person name="Mouttaki H."/>
            <person name="He Z."/>
            <person name="Zhou J."/>
            <person name="Hemme C.L."/>
            <person name="Woyke T."/>
        </authorList>
    </citation>
    <scope>NUCLEOTIDE SEQUENCE [LARGE SCALE GENOMIC DNA]</scope>
    <source>
        <strain evidence="3">DSM 18485 / JCM 12961 / CGMCC 1.5033 / YUAN-3</strain>
    </source>
</reference>
<name>E6U5R0_ETHHY</name>
<evidence type="ECO:0000313" key="3">
    <source>
        <dbReference type="Proteomes" id="UP000001551"/>
    </source>
</evidence>
<dbReference type="AlphaFoldDB" id="E6U5R0"/>
<dbReference type="Proteomes" id="UP000001551">
    <property type="component" value="Chromosome"/>
</dbReference>
<sequence length="233" mass="26926">MVYITGDTHRNFSRVVLMCRTFHTSKEDVLIILGDAGINGFGTKEDRQVKQMLSRLPITLFCIHGNHEERPQNVSGYAETVWHGGAVFMEAEYPNLLFAKDGEIYEFDGRHCLVIGGAYSVDKHYRLALGKHWWADEQPSDTVKARVEQRLESENWRVDVVLSHTCPLQYEPTEVFLPGIDQSTVDKSTEEWLGAIESRLQYDEWYCGHFHTGKRIDKLTFLFQEIQMFSFGE</sequence>
<evidence type="ECO:0000313" key="2">
    <source>
        <dbReference type="EMBL" id="ADU26819.1"/>
    </source>
</evidence>
<feature type="domain" description="Calcineurin-like phosphoesterase" evidence="1">
    <location>
        <begin position="2"/>
        <end position="212"/>
    </location>
</feature>
<dbReference type="STRING" id="663278.Ethha_1276"/>
<dbReference type="Pfam" id="PF00149">
    <property type="entry name" value="Metallophos"/>
    <property type="match status" value="1"/>
</dbReference>
<dbReference type="Gene3D" id="3.60.21.10">
    <property type="match status" value="1"/>
</dbReference>
<evidence type="ECO:0000259" key="1">
    <source>
        <dbReference type="Pfam" id="PF00149"/>
    </source>
</evidence>
<gene>
    <name evidence="2" type="ordered locus">Ethha_1276</name>
</gene>
<dbReference type="EMBL" id="CP002400">
    <property type="protein sequence ID" value="ADU26819.1"/>
    <property type="molecule type" value="Genomic_DNA"/>
</dbReference>
<dbReference type="InterPro" id="IPR029052">
    <property type="entry name" value="Metallo-depent_PP-like"/>
</dbReference>
<protein>
    <recommendedName>
        <fullName evidence="1">Calcineurin-like phosphoesterase domain-containing protein</fullName>
    </recommendedName>
</protein>
<dbReference type="HOGENOM" id="CLU_074814_0_0_9"/>
<dbReference type="KEGG" id="eha:Ethha_1276"/>
<dbReference type="GO" id="GO:0016787">
    <property type="term" value="F:hydrolase activity"/>
    <property type="evidence" value="ECO:0007669"/>
    <property type="project" value="InterPro"/>
</dbReference>
<dbReference type="eggNOG" id="COG1408">
    <property type="taxonomic scope" value="Bacteria"/>
</dbReference>
<accession>E6U5R0</accession>
<keyword evidence="3" id="KW-1185">Reference proteome</keyword>